<keyword evidence="1" id="KW-0175">Coiled coil</keyword>
<evidence type="ECO:0000313" key="3">
    <source>
        <dbReference type="Proteomes" id="UP000807353"/>
    </source>
</evidence>
<reference evidence="2" key="1">
    <citation type="submission" date="2020-11" db="EMBL/GenBank/DDBJ databases">
        <authorList>
            <consortium name="DOE Joint Genome Institute"/>
            <person name="Ahrendt S."/>
            <person name="Riley R."/>
            <person name="Andreopoulos W."/>
            <person name="Labutti K."/>
            <person name="Pangilinan J."/>
            <person name="Ruiz-Duenas F.J."/>
            <person name="Barrasa J.M."/>
            <person name="Sanchez-Garcia M."/>
            <person name="Camarero S."/>
            <person name="Miyauchi S."/>
            <person name="Serrano A."/>
            <person name="Linde D."/>
            <person name="Babiker R."/>
            <person name="Drula E."/>
            <person name="Ayuso-Fernandez I."/>
            <person name="Pacheco R."/>
            <person name="Padilla G."/>
            <person name="Ferreira P."/>
            <person name="Barriuso J."/>
            <person name="Kellner H."/>
            <person name="Castanera R."/>
            <person name="Alfaro M."/>
            <person name="Ramirez L."/>
            <person name="Pisabarro A.G."/>
            <person name="Kuo A."/>
            <person name="Tritt A."/>
            <person name="Lipzen A."/>
            <person name="He G."/>
            <person name="Yan M."/>
            <person name="Ng V."/>
            <person name="Cullen D."/>
            <person name="Martin F."/>
            <person name="Rosso M.-N."/>
            <person name="Henrissat B."/>
            <person name="Hibbett D."/>
            <person name="Martinez A.T."/>
            <person name="Grigoriev I.V."/>
        </authorList>
    </citation>
    <scope>NUCLEOTIDE SEQUENCE</scope>
    <source>
        <strain evidence="2">CBS 247.69</strain>
    </source>
</reference>
<protein>
    <submittedName>
        <fullName evidence="2">Uncharacterized protein</fullName>
    </submittedName>
</protein>
<evidence type="ECO:0000313" key="2">
    <source>
        <dbReference type="EMBL" id="KAF9456075.1"/>
    </source>
</evidence>
<proteinExistence type="predicted"/>
<sequence>MTVIAKQADVVAKHRFPYFPLSIFQKRQFSTVYPMLHSGEYSQPEGKRERYERSRRALADAQRQREVLQLDLGQRECSAREFGNDLDSEVSRLRRQIEELTRRMEDFELIRQDDLEAYAPPDYYSRSAESNIHY</sequence>
<keyword evidence="3" id="KW-1185">Reference proteome</keyword>
<gene>
    <name evidence="2" type="ORF">BDZ94DRAFT_1315526</name>
</gene>
<evidence type="ECO:0000256" key="1">
    <source>
        <dbReference type="SAM" id="Coils"/>
    </source>
</evidence>
<accession>A0A9P5XSK5</accession>
<feature type="coiled-coil region" evidence="1">
    <location>
        <begin position="51"/>
        <end position="110"/>
    </location>
</feature>
<name>A0A9P5XSK5_9AGAR</name>
<dbReference type="AlphaFoldDB" id="A0A9P5XSK5"/>
<comment type="caution">
    <text evidence="2">The sequence shown here is derived from an EMBL/GenBank/DDBJ whole genome shotgun (WGS) entry which is preliminary data.</text>
</comment>
<dbReference type="Proteomes" id="UP000807353">
    <property type="component" value="Unassembled WGS sequence"/>
</dbReference>
<organism evidence="2 3">
    <name type="scientific">Collybia nuda</name>
    <dbReference type="NCBI Taxonomy" id="64659"/>
    <lineage>
        <taxon>Eukaryota</taxon>
        <taxon>Fungi</taxon>
        <taxon>Dikarya</taxon>
        <taxon>Basidiomycota</taxon>
        <taxon>Agaricomycotina</taxon>
        <taxon>Agaricomycetes</taxon>
        <taxon>Agaricomycetidae</taxon>
        <taxon>Agaricales</taxon>
        <taxon>Tricholomatineae</taxon>
        <taxon>Clitocybaceae</taxon>
        <taxon>Collybia</taxon>
    </lineage>
</organism>
<dbReference type="EMBL" id="MU150466">
    <property type="protein sequence ID" value="KAF9456075.1"/>
    <property type="molecule type" value="Genomic_DNA"/>
</dbReference>